<dbReference type="SUPFAM" id="SSF47769">
    <property type="entry name" value="SAM/Pointed domain"/>
    <property type="match status" value="1"/>
</dbReference>
<dbReference type="Proteomes" id="UP001046870">
    <property type="component" value="Chromosome 5"/>
</dbReference>
<dbReference type="InterPro" id="IPR040167">
    <property type="entry name" value="TF_CP2-like"/>
</dbReference>
<dbReference type="GO" id="GO:0005634">
    <property type="term" value="C:nucleus"/>
    <property type="evidence" value="ECO:0007669"/>
    <property type="project" value="TreeGrafter"/>
</dbReference>
<evidence type="ECO:0000259" key="2">
    <source>
        <dbReference type="Pfam" id="PF25416"/>
    </source>
</evidence>
<evidence type="ECO:0000313" key="3">
    <source>
        <dbReference type="EMBL" id="KAG7477341.1"/>
    </source>
</evidence>
<organism evidence="3 4">
    <name type="scientific">Megalops atlanticus</name>
    <name type="common">Tarpon</name>
    <name type="synonym">Clupea gigantea</name>
    <dbReference type="NCBI Taxonomy" id="7932"/>
    <lineage>
        <taxon>Eukaryota</taxon>
        <taxon>Metazoa</taxon>
        <taxon>Chordata</taxon>
        <taxon>Craniata</taxon>
        <taxon>Vertebrata</taxon>
        <taxon>Euteleostomi</taxon>
        <taxon>Actinopterygii</taxon>
        <taxon>Neopterygii</taxon>
        <taxon>Teleostei</taxon>
        <taxon>Elopiformes</taxon>
        <taxon>Megalopidae</taxon>
        <taxon>Megalops</taxon>
    </lineage>
</organism>
<dbReference type="InterPro" id="IPR013761">
    <property type="entry name" value="SAM/pointed_sf"/>
</dbReference>
<evidence type="ECO:0000259" key="1">
    <source>
        <dbReference type="Pfam" id="PF18016"/>
    </source>
</evidence>
<dbReference type="Pfam" id="PF25416">
    <property type="entry name" value="GRHL1_C"/>
    <property type="match status" value="1"/>
</dbReference>
<dbReference type="PANTHER" id="PTHR11037">
    <property type="entry name" value="TRANSCRIPTION FACTOR CP2"/>
    <property type="match status" value="1"/>
</dbReference>
<dbReference type="GO" id="GO:0000978">
    <property type="term" value="F:RNA polymerase II cis-regulatory region sequence-specific DNA binding"/>
    <property type="evidence" value="ECO:0007669"/>
    <property type="project" value="TreeGrafter"/>
</dbReference>
<feature type="domain" description="GRHL1/CP2 C-terminal" evidence="2">
    <location>
        <begin position="127"/>
        <end position="205"/>
    </location>
</feature>
<dbReference type="Pfam" id="PF18016">
    <property type="entry name" value="SAM_3"/>
    <property type="match status" value="1"/>
</dbReference>
<gene>
    <name evidence="3" type="ORF">MATL_G00068510</name>
</gene>
<dbReference type="InterPro" id="IPR041418">
    <property type="entry name" value="SAM_3"/>
</dbReference>
<dbReference type="OrthoDB" id="8857281at2759"/>
<name>A0A9D3Q7F0_MEGAT</name>
<sequence>MNVPLTWLPLRVIGNGSPSHQLEPVVQGTDNLLPTATPQETQQWLLRNRFSSFSRLFTNFSGEDLLKLTREDVIQICGPAEGIRLFNMLKGRLVRPRLTVYVCQESQHAQGQQQKQENGHVVGSTFYVYHALYLEDLTVAELTEKIACLFSISLRQIGHIYKQGPTGIHVLVSDEMIQNFPDESCFILDTMKGAGSNESYHIILK</sequence>
<dbReference type="PANTHER" id="PTHR11037:SF11">
    <property type="entry name" value="ALPHA-GLOBIN TRANSCRIPTION FACTOR CP2"/>
    <property type="match status" value="1"/>
</dbReference>
<dbReference type="AlphaFoldDB" id="A0A9D3Q7F0"/>
<evidence type="ECO:0000313" key="4">
    <source>
        <dbReference type="Proteomes" id="UP001046870"/>
    </source>
</evidence>
<dbReference type="EMBL" id="JAFDVH010000005">
    <property type="protein sequence ID" value="KAG7477341.1"/>
    <property type="molecule type" value="Genomic_DNA"/>
</dbReference>
<dbReference type="InterPro" id="IPR057520">
    <property type="entry name" value="GRHL1/CP2_C"/>
</dbReference>
<keyword evidence="4" id="KW-1185">Reference proteome</keyword>
<comment type="caution">
    <text evidence="3">The sequence shown here is derived from an EMBL/GenBank/DDBJ whole genome shotgun (WGS) entry which is preliminary data.</text>
</comment>
<reference evidence="3" key="1">
    <citation type="submission" date="2021-01" db="EMBL/GenBank/DDBJ databases">
        <authorList>
            <person name="Zahm M."/>
            <person name="Roques C."/>
            <person name="Cabau C."/>
            <person name="Klopp C."/>
            <person name="Donnadieu C."/>
            <person name="Jouanno E."/>
            <person name="Lampietro C."/>
            <person name="Louis A."/>
            <person name="Herpin A."/>
            <person name="Echchiki A."/>
            <person name="Berthelot C."/>
            <person name="Parey E."/>
            <person name="Roest-Crollius H."/>
            <person name="Braasch I."/>
            <person name="Postlethwait J."/>
            <person name="Bobe J."/>
            <person name="Montfort J."/>
            <person name="Bouchez O."/>
            <person name="Begum T."/>
            <person name="Mejri S."/>
            <person name="Adams A."/>
            <person name="Chen W.-J."/>
            <person name="Guiguen Y."/>
        </authorList>
    </citation>
    <scope>NUCLEOTIDE SEQUENCE</scope>
    <source>
        <strain evidence="3">YG-15Mar2019-1</strain>
        <tissue evidence="3">Brain</tissue>
    </source>
</reference>
<dbReference type="GO" id="GO:0001228">
    <property type="term" value="F:DNA-binding transcription activator activity, RNA polymerase II-specific"/>
    <property type="evidence" value="ECO:0007669"/>
    <property type="project" value="TreeGrafter"/>
</dbReference>
<dbReference type="Gene3D" id="1.10.150.50">
    <property type="entry name" value="Transcription Factor, Ets-1"/>
    <property type="match status" value="1"/>
</dbReference>
<protein>
    <recommendedName>
        <fullName evidence="5">Transcription factor CP2</fullName>
    </recommendedName>
</protein>
<evidence type="ECO:0008006" key="5">
    <source>
        <dbReference type="Google" id="ProtNLM"/>
    </source>
</evidence>
<feature type="domain" description="SAM" evidence="1">
    <location>
        <begin position="31"/>
        <end position="89"/>
    </location>
</feature>
<proteinExistence type="predicted"/>
<accession>A0A9D3Q7F0</accession>